<dbReference type="RefSeq" id="WP_148812688.1">
    <property type="nucleotide sequence ID" value="NZ_CP136640.1"/>
</dbReference>
<accession>A0A5D4XBZ2</accession>
<feature type="compositionally biased region" description="Basic and acidic residues" evidence="1">
    <location>
        <begin position="120"/>
        <end position="129"/>
    </location>
</feature>
<dbReference type="AlphaFoldDB" id="A0A5D4XBZ2"/>
<gene>
    <name evidence="3" type="ORF">FYJ87_07545</name>
</gene>
<comment type="caution">
    <text evidence="3">The sequence shown here is derived from an EMBL/GenBank/DDBJ whole genome shotgun (WGS) entry which is preliminary data.</text>
</comment>
<feature type="transmembrane region" description="Helical" evidence="2">
    <location>
        <begin position="53"/>
        <end position="71"/>
    </location>
</feature>
<evidence type="ECO:0000256" key="2">
    <source>
        <dbReference type="SAM" id="Phobius"/>
    </source>
</evidence>
<evidence type="ECO:0000256" key="1">
    <source>
        <dbReference type="SAM" id="MobiDB-lite"/>
    </source>
</evidence>
<evidence type="ECO:0000313" key="3">
    <source>
        <dbReference type="EMBL" id="TYR20766.1"/>
    </source>
</evidence>
<dbReference type="Proteomes" id="UP000324726">
    <property type="component" value="Unassembled WGS sequence"/>
</dbReference>
<keyword evidence="2" id="KW-1133">Transmembrane helix</keyword>
<name>A0A5D4XBZ2_9CORY</name>
<protein>
    <submittedName>
        <fullName evidence="3">Uncharacterized protein</fullName>
    </submittedName>
</protein>
<evidence type="ECO:0000313" key="4">
    <source>
        <dbReference type="Proteomes" id="UP000324726"/>
    </source>
</evidence>
<reference evidence="3 4" key="1">
    <citation type="submission" date="2019-08" db="EMBL/GenBank/DDBJ databases">
        <title>Draft genome of C. urealyticum strain VH4248.</title>
        <authorList>
            <person name="Navas J."/>
        </authorList>
    </citation>
    <scope>NUCLEOTIDE SEQUENCE [LARGE SCALE GENOMIC DNA]</scope>
    <source>
        <strain evidence="3 4">VH4248</strain>
    </source>
</reference>
<organism evidence="3 4">
    <name type="scientific">Corynebacterium urealyticum</name>
    <dbReference type="NCBI Taxonomy" id="43771"/>
    <lineage>
        <taxon>Bacteria</taxon>
        <taxon>Bacillati</taxon>
        <taxon>Actinomycetota</taxon>
        <taxon>Actinomycetes</taxon>
        <taxon>Mycobacteriales</taxon>
        <taxon>Corynebacteriaceae</taxon>
        <taxon>Corynebacterium</taxon>
    </lineage>
</organism>
<keyword evidence="2" id="KW-0812">Transmembrane</keyword>
<feature type="compositionally biased region" description="Basic and acidic residues" evidence="1">
    <location>
        <begin position="136"/>
        <end position="147"/>
    </location>
</feature>
<proteinExistence type="predicted"/>
<feature type="region of interest" description="Disordered" evidence="1">
    <location>
        <begin position="104"/>
        <end position="147"/>
    </location>
</feature>
<sequence>MKESREHQAPKEPFPLRVRIVQIIFLALGVIATLLLAWWQYERWQSTSGSFQNLGYALQWPIFGIFLIVTYRKYIEYERERLLGDDEAAVEKYAEDQLTEVPEDFLAPTTTQRPEAAEVFEDHRRRDARSAPLPAQEERRKLQANEG</sequence>
<keyword evidence="2" id="KW-0472">Membrane</keyword>
<dbReference type="EMBL" id="VSZI01000001">
    <property type="protein sequence ID" value="TYR20766.1"/>
    <property type="molecule type" value="Genomic_DNA"/>
</dbReference>
<feature type="transmembrane region" description="Helical" evidence="2">
    <location>
        <begin position="20"/>
        <end position="41"/>
    </location>
</feature>